<keyword evidence="2" id="KW-1185">Reference proteome</keyword>
<dbReference type="GeneID" id="5486575"/>
<dbReference type="Proteomes" id="UP000001312">
    <property type="component" value="Unassembled WGS sequence"/>
</dbReference>
<dbReference type="AlphaFoldDB" id="A7ESW9"/>
<sequence length="72" mass="8067">MCNMKSPIDDHVTFDNLGIRDLLVWISQSLKDSVSPCYPVLLVQTAIYFSLYLADFDVNVQKGVASRSSLDL</sequence>
<reference evidence="2" key="1">
    <citation type="journal article" date="2011" name="PLoS Genet.">
        <title>Genomic analysis of the necrotrophic fungal pathogens Sclerotinia sclerotiorum and Botrytis cinerea.</title>
        <authorList>
            <person name="Amselem J."/>
            <person name="Cuomo C.A."/>
            <person name="van Kan J.A."/>
            <person name="Viaud M."/>
            <person name="Benito E.P."/>
            <person name="Couloux A."/>
            <person name="Coutinho P.M."/>
            <person name="de Vries R.P."/>
            <person name="Dyer P.S."/>
            <person name="Fillinger S."/>
            <person name="Fournier E."/>
            <person name="Gout L."/>
            <person name="Hahn M."/>
            <person name="Kohn L."/>
            <person name="Lapalu N."/>
            <person name="Plummer K.M."/>
            <person name="Pradier J.M."/>
            <person name="Quevillon E."/>
            <person name="Sharon A."/>
            <person name="Simon A."/>
            <person name="ten Have A."/>
            <person name="Tudzynski B."/>
            <person name="Tudzynski P."/>
            <person name="Wincker P."/>
            <person name="Andrew M."/>
            <person name="Anthouard V."/>
            <person name="Beever R.E."/>
            <person name="Beffa R."/>
            <person name="Benoit I."/>
            <person name="Bouzid O."/>
            <person name="Brault B."/>
            <person name="Chen Z."/>
            <person name="Choquer M."/>
            <person name="Collemare J."/>
            <person name="Cotton P."/>
            <person name="Danchin E.G."/>
            <person name="Da Silva C."/>
            <person name="Gautier A."/>
            <person name="Giraud C."/>
            <person name="Giraud T."/>
            <person name="Gonzalez C."/>
            <person name="Grossetete S."/>
            <person name="Guldener U."/>
            <person name="Henrissat B."/>
            <person name="Howlett B.J."/>
            <person name="Kodira C."/>
            <person name="Kretschmer M."/>
            <person name="Lappartient A."/>
            <person name="Leroch M."/>
            <person name="Levis C."/>
            <person name="Mauceli E."/>
            <person name="Neuveglise C."/>
            <person name="Oeser B."/>
            <person name="Pearson M."/>
            <person name="Poulain J."/>
            <person name="Poussereau N."/>
            <person name="Quesneville H."/>
            <person name="Rascle C."/>
            <person name="Schumacher J."/>
            <person name="Segurens B."/>
            <person name="Sexton A."/>
            <person name="Silva E."/>
            <person name="Sirven C."/>
            <person name="Soanes D.M."/>
            <person name="Talbot N.J."/>
            <person name="Templeton M."/>
            <person name="Yandava C."/>
            <person name="Yarden O."/>
            <person name="Zeng Q."/>
            <person name="Rollins J.A."/>
            <person name="Lebrun M.H."/>
            <person name="Dickman M."/>
        </authorList>
    </citation>
    <scope>NUCLEOTIDE SEQUENCE [LARGE SCALE GENOMIC DNA]</scope>
    <source>
        <strain evidence="2">ATCC 18683 / 1980 / Ss-1</strain>
    </source>
</reference>
<evidence type="ECO:0000313" key="1">
    <source>
        <dbReference type="EMBL" id="EDN92561.1"/>
    </source>
</evidence>
<dbReference type="EMBL" id="CH476631">
    <property type="protein sequence ID" value="EDN92561.1"/>
    <property type="molecule type" value="Genomic_DNA"/>
</dbReference>
<dbReference type="HOGENOM" id="CLU_2723730_0_0_1"/>
<dbReference type="InParanoid" id="A7ESW9"/>
<evidence type="ECO:0000313" key="2">
    <source>
        <dbReference type="Proteomes" id="UP000001312"/>
    </source>
</evidence>
<proteinExistence type="predicted"/>
<dbReference type="KEGG" id="ssl:SS1G_08424"/>
<gene>
    <name evidence="1" type="ORF">SS1G_08424</name>
</gene>
<organism evidence="1 2">
    <name type="scientific">Sclerotinia sclerotiorum (strain ATCC 18683 / 1980 / Ss-1)</name>
    <name type="common">White mold</name>
    <name type="synonym">Whetzelinia sclerotiorum</name>
    <dbReference type="NCBI Taxonomy" id="665079"/>
    <lineage>
        <taxon>Eukaryota</taxon>
        <taxon>Fungi</taxon>
        <taxon>Dikarya</taxon>
        <taxon>Ascomycota</taxon>
        <taxon>Pezizomycotina</taxon>
        <taxon>Leotiomycetes</taxon>
        <taxon>Helotiales</taxon>
        <taxon>Sclerotiniaceae</taxon>
        <taxon>Sclerotinia</taxon>
    </lineage>
</organism>
<dbReference type="RefSeq" id="XP_001590684.1">
    <property type="nucleotide sequence ID" value="XM_001590634.1"/>
</dbReference>
<name>A7ESW9_SCLS1</name>
<accession>A7ESW9</accession>
<protein>
    <submittedName>
        <fullName evidence="1">Uncharacterized protein</fullName>
    </submittedName>
</protein>